<name>A0A0L6UDT1_9BASI</name>
<organism evidence="2 3">
    <name type="scientific">Puccinia sorghi</name>
    <dbReference type="NCBI Taxonomy" id="27349"/>
    <lineage>
        <taxon>Eukaryota</taxon>
        <taxon>Fungi</taxon>
        <taxon>Dikarya</taxon>
        <taxon>Basidiomycota</taxon>
        <taxon>Pucciniomycotina</taxon>
        <taxon>Pucciniomycetes</taxon>
        <taxon>Pucciniales</taxon>
        <taxon>Pucciniaceae</taxon>
        <taxon>Puccinia</taxon>
    </lineage>
</organism>
<keyword evidence="1" id="KW-1133">Transmembrane helix</keyword>
<dbReference type="EMBL" id="LAVV01013127">
    <property type="protein sequence ID" value="KNZ45960.1"/>
    <property type="molecule type" value="Genomic_DNA"/>
</dbReference>
<feature type="transmembrane region" description="Helical" evidence="1">
    <location>
        <begin position="444"/>
        <end position="463"/>
    </location>
</feature>
<proteinExistence type="predicted"/>
<dbReference type="AlphaFoldDB" id="A0A0L6UDT1"/>
<keyword evidence="3" id="KW-1185">Reference proteome</keyword>
<dbReference type="VEuPathDB" id="FungiDB:VP01_766g3"/>
<feature type="transmembrane region" description="Helical" evidence="1">
    <location>
        <begin position="370"/>
        <end position="393"/>
    </location>
</feature>
<gene>
    <name evidence="2" type="ORF">VP01_766g3</name>
</gene>
<evidence type="ECO:0000256" key="1">
    <source>
        <dbReference type="SAM" id="Phobius"/>
    </source>
</evidence>
<keyword evidence="1" id="KW-0472">Membrane</keyword>
<evidence type="ECO:0000313" key="3">
    <source>
        <dbReference type="Proteomes" id="UP000037035"/>
    </source>
</evidence>
<keyword evidence="1" id="KW-0812">Transmembrane</keyword>
<reference evidence="2 3" key="1">
    <citation type="submission" date="2015-08" db="EMBL/GenBank/DDBJ databases">
        <title>Next Generation Sequencing and Analysis of the Genome of Puccinia sorghi L Schw, the Causal Agent of Maize Common Rust.</title>
        <authorList>
            <person name="Rochi L."/>
            <person name="Burguener G."/>
            <person name="Darino M."/>
            <person name="Turjanski A."/>
            <person name="Kreff E."/>
            <person name="Dieguez M.J."/>
            <person name="Sacco F."/>
        </authorList>
    </citation>
    <scope>NUCLEOTIDE SEQUENCE [LARGE SCALE GENOMIC DNA]</scope>
    <source>
        <strain evidence="2 3">RO10H11247</strain>
    </source>
</reference>
<sequence>MTYQLLLYIYFVFDTIYINDDFFGNQQLLNIYTVKLQKASYHTKTFLKLSRCSFKLEILTPNQQFMNCLIVFLINVAICIETCLYDDLKRFSASIVSALELSTSLFQQPVSTVPLPPWAGTCKWWNLLKQGKIIGKYYLMDVNKNQLCLKLLGGLGRLEVLDLGAWVFLRTSRWLRGSGGSEGAVGVGVSGAGSGGGRGLLVRDSVLQCGTRRYWRGGWFWVLVNGCSCLMRGLELREWTHVTGVYRITSFATPQQTMLTTKFHGISKRKGLRIISQYLADADWTGSDLILVCGMQAPSTGSEVLVTGSVVFGTGSDVFATGLYGLMSEMGVQLRKRQSNLNLYRHCSMEYRLYNTQQSVMTCQRISTTFFILTWPSVQILFSSFLRLIILILDSNSLSLSTTSSSQPQVHSSTFDLVFASVPLLISQNNFLSPSVLHQPIKSSYFFLSIPVIQKVCCLLVFLSSFRMYSHTWSIPHLSCQRCESCCLVVLENGVVFHLRYNAKSTWQSYCEQMSACTRHYLQEEEVLSWQG</sequence>
<protein>
    <submittedName>
        <fullName evidence="2">Uncharacterized protein</fullName>
    </submittedName>
</protein>
<comment type="caution">
    <text evidence="2">The sequence shown here is derived from an EMBL/GenBank/DDBJ whole genome shotgun (WGS) entry which is preliminary data.</text>
</comment>
<dbReference type="Proteomes" id="UP000037035">
    <property type="component" value="Unassembled WGS sequence"/>
</dbReference>
<evidence type="ECO:0000313" key="2">
    <source>
        <dbReference type="EMBL" id="KNZ45960.1"/>
    </source>
</evidence>
<accession>A0A0L6UDT1</accession>